<gene>
    <name evidence="1" type="ORF">VFH_IV242360</name>
</gene>
<dbReference type="Proteomes" id="UP001157006">
    <property type="component" value="Chromosome 4"/>
</dbReference>
<reference evidence="1 2" key="1">
    <citation type="submission" date="2023-01" db="EMBL/GenBank/DDBJ databases">
        <authorList>
            <person name="Kreplak J."/>
        </authorList>
    </citation>
    <scope>NUCLEOTIDE SEQUENCE [LARGE SCALE GENOMIC DNA]</scope>
</reference>
<keyword evidence="2" id="KW-1185">Reference proteome</keyword>
<evidence type="ECO:0000313" key="1">
    <source>
        <dbReference type="EMBL" id="CAI8611696.1"/>
    </source>
</evidence>
<protein>
    <submittedName>
        <fullName evidence="1">Uncharacterized protein</fullName>
    </submittedName>
</protein>
<evidence type="ECO:0000313" key="2">
    <source>
        <dbReference type="Proteomes" id="UP001157006"/>
    </source>
</evidence>
<proteinExistence type="predicted"/>
<accession>A0AAV1AN21</accession>
<sequence length="110" mass="13293">MQKENKIAMFTYRREVRHFLDTIPMLRNPTEVSRAKIRALLYQSYKEMASWSKIHQAFFGFIWHGFDNCMQSWFGLTAILVLKLERKHGIWLKHSKARHDESYLEKMKKS</sequence>
<organism evidence="1 2">
    <name type="scientific">Vicia faba</name>
    <name type="common">Broad bean</name>
    <name type="synonym">Faba vulgaris</name>
    <dbReference type="NCBI Taxonomy" id="3906"/>
    <lineage>
        <taxon>Eukaryota</taxon>
        <taxon>Viridiplantae</taxon>
        <taxon>Streptophyta</taxon>
        <taxon>Embryophyta</taxon>
        <taxon>Tracheophyta</taxon>
        <taxon>Spermatophyta</taxon>
        <taxon>Magnoliopsida</taxon>
        <taxon>eudicotyledons</taxon>
        <taxon>Gunneridae</taxon>
        <taxon>Pentapetalae</taxon>
        <taxon>rosids</taxon>
        <taxon>fabids</taxon>
        <taxon>Fabales</taxon>
        <taxon>Fabaceae</taxon>
        <taxon>Papilionoideae</taxon>
        <taxon>50 kb inversion clade</taxon>
        <taxon>NPAAA clade</taxon>
        <taxon>Hologalegina</taxon>
        <taxon>IRL clade</taxon>
        <taxon>Fabeae</taxon>
        <taxon>Vicia</taxon>
    </lineage>
</organism>
<name>A0AAV1AN21_VICFA</name>
<dbReference type="AlphaFoldDB" id="A0AAV1AN21"/>
<dbReference type="EMBL" id="OX451739">
    <property type="protein sequence ID" value="CAI8611696.1"/>
    <property type="molecule type" value="Genomic_DNA"/>
</dbReference>